<dbReference type="RefSeq" id="WP_184099641.1">
    <property type="nucleotide sequence ID" value="NZ_JACIJH010000010.1"/>
</dbReference>
<proteinExistence type="predicted"/>
<feature type="domain" description="Glycosyl transferase family 1" evidence="3">
    <location>
        <begin position="183"/>
        <end position="336"/>
    </location>
</feature>
<gene>
    <name evidence="4" type="ORF">FHR21_002971</name>
</gene>
<evidence type="ECO:0000256" key="2">
    <source>
        <dbReference type="ARBA" id="ARBA00022679"/>
    </source>
</evidence>
<dbReference type="Gene3D" id="3.40.50.2000">
    <property type="entry name" value="Glycogen Phosphorylase B"/>
    <property type="match status" value="2"/>
</dbReference>
<comment type="caution">
    <text evidence="4">The sequence shown here is derived from an EMBL/GenBank/DDBJ whole genome shotgun (WGS) entry which is preliminary data.</text>
</comment>
<dbReference type="GO" id="GO:0016757">
    <property type="term" value="F:glycosyltransferase activity"/>
    <property type="evidence" value="ECO:0007669"/>
    <property type="project" value="UniProtKB-KW"/>
</dbReference>
<dbReference type="Proteomes" id="UP000537161">
    <property type="component" value="Unassembled WGS sequence"/>
</dbReference>
<name>A0A7W9B7A8_9SPHN</name>
<keyword evidence="2 4" id="KW-0808">Transferase</keyword>
<dbReference type="PANTHER" id="PTHR12526:SF510">
    <property type="entry name" value="D-INOSITOL 3-PHOSPHATE GLYCOSYLTRANSFERASE"/>
    <property type="match status" value="1"/>
</dbReference>
<accession>A0A7W9B7A8</accession>
<dbReference type="Pfam" id="PF00534">
    <property type="entry name" value="Glycos_transf_1"/>
    <property type="match status" value="1"/>
</dbReference>
<dbReference type="PANTHER" id="PTHR12526">
    <property type="entry name" value="GLYCOSYLTRANSFERASE"/>
    <property type="match status" value="1"/>
</dbReference>
<keyword evidence="1" id="KW-0328">Glycosyltransferase</keyword>
<keyword evidence="5" id="KW-1185">Reference proteome</keyword>
<organism evidence="4 5">
    <name type="scientific">Sphingopyxis panaciterrulae</name>
    <dbReference type="NCBI Taxonomy" id="462372"/>
    <lineage>
        <taxon>Bacteria</taxon>
        <taxon>Pseudomonadati</taxon>
        <taxon>Pseudomonadota</taxon>
        <taxon>Alphaproteobacteria</taxon>
        <taxon>Sphingomonadales</taxon>
        <taxon>Sphingomonadaceae</taxon>
        <taxon>Sphingopyxis</taxon>
    </lineage>
</organism>
<dbReference type="InterPro" id="IPR001296">
    <property type="entry name" value="Glyco_trans_1"/>
</dbReference>
<dbReference type="EMBL" id="JACIJH010000010">
    <property type="protein sequence ID" value="MBB5707604.1"/>
    <property type="molecule type" value="Genomic_DNA"/>
</dbReference>
<evidence type="ECO:0000259" key="3">
    <source>
        <dbReference type="Pfam" id="PF00534"/>
    </source>
</evidence>
<evidence type="ECO:0000313" key="4">
    <source>
        <dbReference type="EMBL" id="MBB5707604.1"/>
    </source>
</evidence>
<protein>
    <submittedName>
        <fullName evidence="4">Glycosyltransferase involved in cell wall biosynthesis</fullName>
    </submittedName>
</protein>
<reference evidence="4 5" key="1">
    <citation type="submission" date="2020-08" db="EMBL/GenBank/DDBJ databases">
        <title>Genomic Encyclopedia of Type Strains, Phase IV (KMG-IV): sequencing the most valuable type-strain genomes for metagenomic binning, comparative biology and taxonomic classification.</title>
        <authorList>
            <person name="Goeker M."/>
        </authorList>
    </citation>
    <scope>NUCLEOTIDE SEQUENCE [LARGE SCALE GENOMIC DNA]</scope>
    <source>
        <strain evidence="4 5">DSM 27163</strain>
    </source>
</reference>
<evidence type="ECO:0000256" key="1">
    <source>
        <dbReference type="ARBA" id="ARBA00022676"/>
    </source>
</evidence>
<sequence length="366" mass="40756">MSDRQISVVILLANGSHAKGGIEKYAFYLINQIEENHENIKITETISRKDLPGLLKHISIIPCFIRFCSFIFSKRVDIIHVNLAPRGSTFRKIPYIFVSKLTRKKIILHLHGGGYEDFFDKRSCIVRHIIKFLFESADKVVILNDNSREFVTIKIGLLPERVVALGNGVPAATEMAAPWHVIPTICFMGRLIPIKGIDILLEAFGLLKQRGIDFRAVIGGDGDIDVFQRLAHGLGLDDEVEFLGWLNGQEVTRQYSMADIFVLSSRVENQPMAILEAMAHRLPVVATDVGAVSSQVIDGTTGLVIAPGDAKILADALERLCRDPALRRTMGEAGYDRWQAHFSIATAATRMVDLYHELVTESGRQP</sequence>
<evidence type="ECO:0000313" key="5">
    <source>
        <dbReference type="Proteomes" id="UP000537161"/>
    </source>
</evidence>
<dbReference type="CDD" id="cd03801">
    <property type="entry name" value="GT4_PimA-like"/>
    <property type="match status" value="1"/>
</dbReference>
<dbReference type="AlphaFoldDB" id="A0A7W9B7A8"/>
<dbReference type="SUPFAM" id="SSF53756">
    <property type="entry name" value="UDP-Glycosyltransferase/glycogen phosphorylase"/>
    <property type="match status" value="1"/>
</dbReference>